<protein>
    <submittedName>
        <fullName evidence="8">GMC family oxidoreductase</fullName>
    </submittedName>
</protein>
<dbReference type="EMBL" id="BAAAJE010000001">
    <property type="protein sequence ID" value="GAA1124808.1"/>
    <property type="molecule type" value="Genomic_DNA"/>
</dbReference>
<evidence type="ECO:0000313" key="9">
    <source>
        <dbReference type="Proteomes" id="UP001499979"/>
    </source>
</evidence>
<proteinExistence type="inferred from homology"/>
<evidence type="ECO:0000313" key="8">
    <source>
        <dbReference type="EMBL" id="GAA1124808.1"/>
    </source>
</evidence>
<reference evidence="8 9" key="1">
    <citation type="journal article" date="2019" name="Int. J. Syst. Evol. Microbiol.">
        <title>The Global Catalogue of Microorganisms (GCM) 10K type strain sequencing project: providing services to taxonomists for standard genome sequencing and annotation.</title>
        <authorList>
            <consortium name="The Broad Institute Genomics Platform"/>
            <consortium name="The Broad Institute Genome Sequencing Center for Infectious Disease"/>
            <person name="Wu L."/>
            <person name="Ma J."/>
        </authorList>
    </citation>
    <scope>NUCLEOTIDE SEQUENCE [LARGE SCALE GENOMIC DNA]</scope>
    <source>
        <strain evidence="8 9">JCM 11813</strain>
    </source>
</reference>
<evidence type="ECO:0000256" key="5">
    <source>
        <dbReference type="SAM" id="MobiDB-lite"/>
    </source>
</evidence>
<organism evidence="8 9">
    <name type="scientific">Nocardioides aquiterrae</name>
    <dbReference type="NCBI Taxonomy" id="203799"/>
    <lineage>
        <taxon>Bacteria</taxon>
        <taxon>Bacillati</taxon>
        <taxon>Actinomycetota</taxon>
        <taxon>Actinomycetes</taxon>
        <taxon>Propionibacteriales</taxon>
        <taxon>Nocardioidaceae</taxon>
        <taxon>Nocardioides</taxon>
    </lineage>
</organism>
<dbReference type="Gene3D" id="3.50.50.60">
    <property type="entry name" value="FAD/NAD(P)-binding domain"/>
    <property type="match status" value="2"/>
</dbReference>
<feature type="region of interest" description="Disordered" evidence="5">
    <location>
        <begin position="88"/>
        <end position="107"/>
    </location>
</feature>
<dbReference type="SUPFAM" id="SSF54373">
    <property type="entry name" value="FAD-linked reductases, C-terminal domain"/>
    <property type="match status" value="1"/>
</dbReference>
<evidence type="ECO:0000256" key="4">
    <source>
        <dbReference type="ARBA" id="ARBA00023002"/>
    </source>
</evidence>
<dbReference type="InterPro" id="IPR007867">
    <property type="entry name" value="GMC_OxRtase_C"/>
</dbReference>
<evidence type="ECO:0000256" key="3">
    <source>
        <dbReference type="ARBA" id="ARBA00022827"/>
    </source>
</evidence>
<dbReference type="Pfam" id="PF05199">
    <property type="entry name" value="GMC_oxred_C"/>
    <property type="match status" value="1"/>
</dbReference>
<accession>A0ABN1U7D2</accession>
<evidence type="ECO:0000259" key="7">
    <source>
        <dbReference type="Pfam" id="PF05199"/>
    </source>
</evidence>
<keyword evidence="3" id="KW-0274">FAD</keyword>
<comment type="similarity">
    <text evidence="1">Belongs to the GMC oxidoreductase family.</text>
</comment>
<gene>
    <name evidence="8" type="ORF">GCM10009606_00530</name>
</gene>
<comment type="caution">
    <text evidence="8">The sequence shown here is derived from an EMBL/GenBank/DDBJ whole genome shotgun (WGS) entry which is preliminary data.</text>
</comment>
<dbReference type="SUPFAM" id="SSF51905">
    <property type="entry name" value="FAD/NAD(P)-binding domain"/>
    <property type="match status" value="1"/>
</dbReference>
<dbReference type="Pfam" id="PF13450">
    <property type="entry name" value="NAD_binding_8"/>
    <property type="match status" value="1"/>
</dbReference>
<evidence type="ECO:0000256" key="1">
    <source>
        <dbReference type="ARBA" id="ARBA00010790"/>
    </source>
</evidence>
<feature type="domain" description="Glucose-methanol-choline oxidoreductase N-terminal" evidence="6">
    <location>
        <begin position="230"/>
        <end position="339"/>
    </location>
</feature>
<feature type="domain" description="Glucose-methanol-choline oxidoreductase C-terminal" evidence="7">
    <location>
        <begin position="432"/>
        <end position="550"/>
    </location>
</feature>
<keyword evidence="4" id="KW-0560">Oxidoreductase</keyword>
<dbReference type="PANTHER" id="PTHR46056:SF12">
    <property type="entry name" value="LONG-CHAIN-ALCOHOL OXIDASE"/>
    <property type="match status" value="1"/>
</dbReference>
<sequence>MPPSSTWGNWRGAWRRDLEAQGIMTINQSVDLPDVADVLVIGAGASGSVAVKALAESGFSVVCLEQGDWTPPSVFAGDKPEWELVRQKQWHPNPNVRGNPSDYPVETSESDVNPLMYAGVGGSTLLYAAHWCRFLPSDFRVKTLDGIADDWPFTYEELQPFYERMDRDMGVAGLADNPAYPPGEAYPLPPLPIGKIGRKAAEGMDKLGWHWWPGANSIASRQFGHRPACLRYGACLTGCPAGAKASTDITHWPAALEAGARLVTGARVREVTVDAQGRASGAVYIDRNGSERQQKASVVILAANGIGTPRLLQMSTSNLFPDGLANSSGLVGRNLMMHPYGAVVGVYEDPLESWLGPAGQSIESMQFYETDTSRGFVRGAKWNVMPSGGPLGLRAGYGGRPVDESWGLNFHRNVKANLGRSFEWGIIAEDLPDESNRVVLDPELTDSDGLPAPKLLYTSSENTSRLIDFHVERAREAHEAAGAIRTSTTKLMRDCGWHLLGTARMGNDPATSVIDQWGRSHDVPNLYIIDGSTFVTSSGVNPTATIMAIALRSVEHLIANRRDQVVSATTTTV</sequence>
<dbReference type="Proteomes" id="UP001499979">
    <property type="component" value="Unassembled WGS sequence"/>
</dbReference>
<dbReference type="InterPro" id="IPR036188">
    <property type="entry name" value="FAD/NAD-bd_sf"/>
</dbReference>
<evidence type="ECO:0000259" key="6">
    <source>
        <dbReference type="Pfam" id="PF00732"/>
    </source>
</evidence>
<dbReference type="InterPro" id="IPR000172">
    <property type="entry name" value="GMC_OxRdtase_N"/>
</dbReference>
<keyword evidence="9" id="KW-1185">Reference proteome</keyword>
<dbReference type="Pfam" id="PF00732">
    <property type="entry name" value="GMC_oxred_N"/>
    <property type="match status" value="1"/>
</dbReference>
<name>A0ABN1U7D2_9ACTN</name>
<evidence type="ECO:0000256" key="2">
    <source>
        <dbReference type="ARBA" id="ARBA00022630"/>
    </source>
</evidence>
<dbReference type="PANTHER" id="PTHR46056">
    <property type="entry name" value="LONG-CHAIN-ALCOHOL OXIDASE"/>
    <property type="match status" value="1"/>
</dbReference>
<keyword evidence="2" id="KW-0285">Flavoprotein</keyword>